<keyword evidence="7" id="KW-0732">Signal</keyword>
<evidence type="ECO:0000256" key="1">
    <source>
        <dbReference type="ARBA" id="ARBA00004127"/>
    </source>
</evidence>
<comment type="subcellular location">
    <subcellularLocation>
        <location evidence="1">Endomembrane system</location>
        <topology evidence="1">Multi-pass membrane protein</topology>
    </subcellularLocation>
</comment>
<dbReference type="Proteomes" id="UP001163850">
    <property type="component" value="Unassembled WGS sequence"/>
</dbReference>
<feature type="signal peptide" evidence="7">
    <location>
        <begin position="1"/>
        <end position="20"/>
    </location>
</feature>
<feature type="chain" id="PRO_5041275628" evidence="7">
    <location>
        <begin position="21"/>
        <end position="100"/>
    </location>
</feature>
<keyword evidence="3 6" id="KW-0812">Transmembrane</keyword>
<evidence type="ECO:0000313" key="9">
    <source>
        <dbReference type="Proteomes" id="UP001163850"/>
    </source>
</evidence>
<evidence type="ECO:0000313" key="8">
    <source>
        <dbReference type="EMBL" id="KAJ3985023.1"/>
    </source>
</evidence>
<evidence type="ECO:0000256" key="4">
    <source>
        <dbReference type="ARBA" id="ARBA00022989"/>
    </source>
</evidence>
<keyword evidence="4 6" id="KW-1133">Transmembrane helix</keyword>
<comment type="similarity">
    <text evidence="2">Belongs to the membrane magnesium transporter (TC 1.A.67) family.</text>
</comment>
<protein>
    <submittedName>
        <fullName evidence="8">Magnesium transporter</fullName>
    </submittedName>
</protein>
<evidence type="ECO:0000256" key="7">
    <source>
        <dbReference type="SAM" id="SignalP"/>
    </source>
</evidence>
<dbReference type="InterPro" id="IPR018937">
    <property type="entry name" value="MMgT"/>
</dbReference>
<proteinExistence type="inferred from homology"/>
<accession>A0AA38PZV5</accession>
<reference evidence="8" key="1">
    <citation type="submission" date="2022-08" db="EMBL/GenBank/DDBJ databases">
        <authorList>
            <consortium name="DOE Joint Genome Institute"/>
            <person name="Min B."/>
            <person name="Riley R."/>
            <person name="Sierra-Patev S."/>
            <person name="Naranjo-Ortiz M."/>
            <person name="Looney B."/>
            <person name="Konkel Z."/>
            <person name="Slot J.C."/>
            <person name="Sakamoto Y."/>
            <person name="Steenwyk J.L."/>
            <person name="Rokas A."/>
            <person name="Carro J."/>
            <person name="Camarero S."/>
            <person name="Ferreira P."/>
            <person name="Molpeceres G."/>
            <person name="Ruiz-Duenas F.J."/>
            <person name="Serrano A."/>
            <person name="Henrissat B."/>
            <person name="Drula E."/>
            <person name="Hughes K.W."/>
            <person name="Mata J.L."/>
            <person name="Ishikawa N.K."/>
            <person name="Vargas-Isla R."/>
            <person name="Ushijima S."/>
            <person name="Smith C.A."/>
            <person name="Ahrendt S."/>
            <person name="Andreopoulos W."/>
            <person name="He G."/>
            <person name="Labutti K."/>
            <person name="Lipzen A."/>
            <person name="Ng V."/>
            <person name="Sandor L."/>
            <person name="Barry K."/>
            <person name="Martinez A.T."/>
            <person name="Xiao Y."/>
            <person name="Gibbons J.G."/>
            <person name="Terashima K."/>
            <person name="Hibbett D.S."/>
            <person name="Grigoriev I.V."/>
        </authorList>
    </citation>
    <scope>NUCLEOTIDE SEQUENCE</scope>
    <source>
        <strain evidence="8">TFB7829</strain>
    </source>
</reference>
<dbReference type="Pfam" id="PF10270">
    <property type="entry name" value="MMgT"/>
    <property type="match status" value="1"/>
</dbReference>
<sequence length="100" mass="11001">MLGRLFLLVATLFILHAAFSTYDHLSHLKSIGKPEGALPYDITLEAVIGLAMGILGASLNAAPLKEVTWSSEMKTRSIDEMDARLGFANYINRGRNFFSL</sequence>
<feature type="transmembrane region" description="Helical" evidence="6">
    <location>
        <begin position="44"/>
        <end position="64"/>
    </location>
</feature>
<dbReference type="AlphaFoldDB" id="A0AA38PZV5"/>
<evidence type="ECO:0000256" key="6">
    <source>
        <dbReference type="SAM" id="Phobius"/>
    </source>
</evidence>
<organism evidence="8 9">
    <name type="scientific">Lentinula detonsa</name>
    <dbReference type="NCBI Taxonomy" id="2804962"/>
    <lineage>
        <taxon>Eukaryota</taxon>
        <taxon>Fungi</taxon>
        <taxon>Dikarya</taxon>
        <taxon>Basidiomycota</taxon>
        <taxon>Agaricomycotina</taxon>
        <taxon>Agaricomycetes</taxon>
        <taxon>Agaricomycetidae</taxon>
        <taxon>Agaricales</taxon>
        <taxon>Marasmiineae</taxon>
        <taxon>Omphalotaceae</taxon>
        <taxon>Lentinula</taxon>
    </lineage>
</organism>
<dbReference type="EMBL" id="MU801972">
    <property type="protein sequence ID" value="KAJ3985023.1"/>
    <property type="molecule type" value="Genomic_DNA"/>
</dbReference>
<dbReference type="GO" id="GO:0012505">
    <property type="term" value="C:endomembrane system"/>
    <property type="evidence" value="ECO:0007669"/>
    <property type="project" value="UniProtKB-SubCell"/>
</dbReference>
<evidence type="ECO:0000256" key="3">
    <source>
        <dbReference type="ARBA" id="ARBA00022692"/>
    </source>
</evidence>
<gene>
    <name evidence="8" type="ORF">F5890DRAFT_1410330</name>
</gene>
<keyword evidence="5 6" id="KW-0472">Membrane</keyword>
<name>A0AA38PZV5_9AGAR</name>
<evidence type="ECO:0000256" key="5">
    <source>
        <dbReference type="ARBA" id="ARBA00023136"/>
    </source>
</evidence>
<comment type="caution">
    <text evidence="8">The sequence shown here is derived from an EMBL/GenBank/DDBJ whole genome shotgun (WGS) entry which is preliminary data.</text>
</comment>
<evidence type="ECO:0000256" key="2">
    <source>
        <dbReference type="ARBA" id="ARBA00006109"/>
    </source>
</evidence>